<comment type="similarity">
    <text evidence="2">Belongs to the sphingomyelin synthase family.</text>
</comment>
<dbReference type="OrthoDB" id="422827at2759"/>
<evidence type="ECO:0000256" key="9">
    <source>
        <dbReference type="SAM" id="MobiDB-lite"/>
    </source>
</evidence>
<keyword evidence="6 10" id="KW-1133">Transmembrane helix</keyword>
<dbReference type="GO" id="GO:0005789">
    <property type="term" value="C:endoplasmic reticulum membrane"/>
    <property type="evidence" value="ECO:0007669"/>
    <property type="project" value="TreeGrafter"/>
</dbReference>
<keyword evidence="4 10" id="KW-0812">Transmembrane</keyword>
<evidence type="ECO:0000256" key="7">
    <source>
        <dbReference type="ARBA" id="ARBA00023098"/>
    </source>
</evidence>
<protein>
    <recommendedName>
        <fullName evidence="11">Sphingomyelin synthase-like domain-containing protein</fullName>
    </recommendedName>
</protein>
<evidence type="ECO:0000256" key="5">
    <source>
        <dbReference type="ARBA" id="ARBA00022919"/>
    </source>
</evidence>
<evidence type="ECO:0000256" key="10">
    <source>
        <dbReference type="SAM" id="Phobius"/>
    </source>
</evidence>
<evidence type="ECO:0000256" key="2">
    <source>
        <dbReference type="ARBA" id="ARBA00005441"/>
    </source>
</evidence>
<keyword evidence="8 10" id="KW-0472">Membrane</keyword>
<evidence type="ECO:0000256" key="1">
    <source>
        <dbReference type="ARBA" id="ARBA00004141"/>
    </source>
</evidence>
<comment type="subcellular location">
    <subcellularLocation>
        <location evidence="1">Membrane</location>
        <topology evidence="1">Multi-pass membrane protein</topology>
    </subcellularLocation>
</comment>
<evidence type="ECO:0000256" key="8">
    <source>
        <dbReference type="ARBA" id="ARBA00023136"/>
    </source>
</evidence>
<dbReference type="GO" id="GO:0005886">
    <property type="term" value="C:plasma membrane"/>
    <property type="evidence" value="ECO:0007669"/>
    <property type="project" value="TreeGrafter"/>
</dbReference>
<accession>A0A9W7Y8U9</accession>
<sequence>MAVVAAVVRQMRRAAALVGSRTFLQDMGRLGIAAVVFYIVSLWMVTCQQWSDTRWIRRLQEQQKEWASTATAETPWPAQALLQDQVLGHLPVLEQTWISDKLVGSSILGGLVGCSLMVSGWRQRVMLVRRGVWMVAVLYFLRSITISVTTVPPSSPTCRITAPNSIWENIKATPDIIAGNVGQCTDKVFSGHTAILTLMLLFWCRYATHWAFIAVSGTHTAVGILTVLMARYHYTVDVLVGLLLTYFVHHTYYVALDRAVCQRAAEGCLPAANERGYSQLPMQQHAPPKPDDDADDADIAASLGEAGGGAYDMAVFAKPGDDGWRDHDSVLGVDVSGRQTPIDQQNSVFRKRETSAAAAGTPLSDAGANHSHHEILVAEPADDRVGARADGTAEHRTHHHIYGHAPHGMAAHPHPLLGINRPFSAILPAIVAWMDGLDIRINAAV</sequence>
<evidence type="ECO:0000256" key="3">
    <source>
        <dbReference type="ARBA" id="ARBA00022679"/>
    </source>
</evidence>
<comment type="caution">
    <text evidence="12">The sequence shown here is derived from an EMBL/GenBank/DDBJ whole genome shotgun (WGS) entry which is preliminary data.</text>
</comment>
<dbReference type="PANTHER" id="PTHR21290:SF25">
    <property type="entry name" value="SPHINGOMYELIN SYNTHASE-RELATED PROTEIN 1"/>
    <property type="match status" value="1"/>
</dbReference>
<keyword evidence="5" id="KW-0746">Sphingolipid metabolism</keyword>
<gene>
    <name evidence="12" type="ORF">LPJ61_004772</name>
</gene>
<dbReference type="GO" id="GO:0033188">
    <property type="term" value="F:sphingomyelin synthase activity"/>
    <property type="evidence" value="ECO:0007669"/>
    <property type="project" value="TreeGrafter"/>
</dbReference>
<evidence type="ECO:0000313" key="12">
    <source>
        <dbReference type="EMBL" id="KAJ1727084.1"/>
    </source>
</evidence>
<feature type="transmembrane region" description="Helical" evidence="10">
    <location>
        <begin position="30"/>
        <end position="51"/>
    </location>
</feature>
<dbReference type="GO" id="GO:0000139">
    <property type="term" value="C:Golgi membrane"/>
    <property type="evidence" value="ECO:0007669"/>
    <property type="project" value="TreeGrafter"/>
</dbReference>
<reference evidence="12" key="1">
    <citation type="submission" date="2022-07" db="EMBL/GenBank/DDBJ databases">
        <title>Phylogenomic reconstructions and comparative analyses of Kickxellomycotina fungi.</title>
        <authorList>
            <person name="Reynolds N.K."/>
            <person name="Stajich J.E."/>
            <person name="Barry K."/>
            <person name="Grigoriev I.V."/>
            <person name="Crous P."/>
            <person name="Smith M.E."/>
        </authorList>
    </citation>
    <scope>NUCLEOTIDE SEQUENCE</scope>
    <source>
        <strain evidence="12">BCRC 34381</strain>
    </source>
</reference>
<evidence type="ECO:0000259" key="11">
    <source>
        <dbReference type="Pfam" id="PF14360"/>
    </source>
</evidence>
<feature type="transmembrane region" description="Helical" evidence="10">
    <location>
        <begin position="238"/>
        <end position="256"/>
    </location>
</feature>
<dbReference type="InterPro" id="IPR045221">
    <property type="entry name" value="Sphingomyelin_synth-like"/>
</dbReference>
<dbReference type="InterPro" id="IPR025749">
    <property type="entry name" value="Sphingomyelin_synth-like_dom"/>
</dbReference>
<name>A0A9W7Y8U9_9FUNG</name>
<keyword evidence="13" id="KW-1185">Reference proteome</keyword>
<feature type="compositionally biased region" description="Polar residues" evidence="9">
    <location>
        <begin position="337"/>
        <end position="348"/>
    </location>
</feature>
<feature type="domain" description="Sphingomyelin synthase-like" evidence="11">
    <location>
        <begin position="183"/>
        <end position="252"/>
    </location>
</feature>
<proteinExistence type="inferred from homology"/>
<keyword evidence="7" id="KW-0443">Lipid metabolism</keyword>
<feature type="transmembrane region" description="Helical" evidence="10">
    <location>
        <begin position="102"/>
        <end position="120"/>
    </location>
</feature>
<dbReference type="PANTHER" id="PTHR21290">
    <property type="entry name" value="SPHINGOMYELIN SYNTHETASE"/>
    <property type="match status" value="1"/>
</dbReference>
<evidence type="ECO:0000256" key="4">
    <source>
        <dbReference type="ARBA" id="ARBA00022692"/>
    </source>
</evidence>
<dbReference type="EMBL" id="JANBOI010001232">
    <property type="protein sequence ID" value="KAJ1727084.1"/>
    <property type="molecule type" value="Genomic_DNA"/>
</dbReference>
<dbReference type="AlphaFoldDB" id="A0A9W7Y8U9"/>
<evidence type="ECO:0000313" key="13">
    <source>
        <dbReference type="Proteomes" id="UP001143981"/>
    </source>
</evidence>
<organism evidence="12 13">
    <name type="scientific">Coemansia biformis</name>
    <dbReference type="NCBI Taxonomy" id="1286918"/>
    <lineage>
        <taxon>Eukaryota</taxon>
        <taxon>Fungi</taxon>
        <taxon>Fungi incertae sedis</taxon>
        <taxon>Zoopagomycota</taxon>
        <taxon>Kickxellomycotina</taxon>
        <taxon>Kickxellomycetes</taxon>
        <taxon>Kickxellales</taxon>
        <taxon>Kickxellaceae</taxon>
        <taxon>Coemansia</taxon>
    </lineage>
</organism>
<keyword evidence="3" id="KW-0808">Transferase</keyword>
<dbReference type="Proteomes" id="UP001143981">
    <property type="component" value="Unassembled WGS sequence"/>
</dbReference>
<dbReference type="GO" id="GO:0046513">
    <property type="term" value="P:ceramide biosynthetic process"/>
    <property type="evidence" value="ECO:0007669"/>
    <property type="project" value="TreeGrafter"/>
</dbReference>
<evidence type="ECO:0000256" key="6">
    <source>
        <dbReference type="ARBA" id="ARBA00022989"/>
    </source>
</evidence>
<feature type="region of interest" description="Disordered" evidence="9">
    <location>
        <begin position="334"/>
        <end position="369"/>
    </location>
</feature>
<dbReference type="GO" id="GO:0047493">
    <property type="term" value="F:ceramide cholinephosphotransferase activity"/>
    <property type="evidence" value="ECO:0007669"/>
    <property type="project" value="TreeGrafter"/>
</dbReference>
<dbReference type="Pfam" id="PF14360">
    <property type="entry name" value="PAP2_C"/>
    <property type="match status" value="1"/>
</dbReference>
<feature type="transmembrane region" description="Helical" evidence="10">
    <location>
        <begin position="211"/>
        <end position="232"/>
    </location>
</feature>